<evidence type="ECO:0000313" key="5">
    <source>
        <dbReference type="EMBL" id="PCE63445.1"/>
    </source>
</evidence>
<dbReference type="OrthoDB" id="3373764at2"/>
<dbReference type="Gene3D" id="3.40.50.880">
    <property type="match status" value="1"/>
</dbReference>
<name>A0A2A4G6R9_9FLAO</name>
<accession>A0A2A4G6R9</accession>
<comment type="similarity">
    <text evidence="1">Belongs to the peptidase S51 family.</text>
</comment>
<comment type="caution">
    <text evidence="5">The sequence shown here is derived from an EMBL/GenBank/DDBJ whole genome shotgun (WGS) entry which is preliminary data.</text>
</comment>
<sequence>MTNMLLASTSTMFGSAFLEYLLPELEIFFENVDTITFVPYARPSGASHDSYTQTAQEAFKKIGKKVVGIHTYDSAIEGLEKAEAIFVGGGNSFVLLNAIYENGLLEPLRERIKAGIPYLGSSAGINLVGKSIATTNDMPIVYPPSFLALHMVPFNFNAHYLDPDPKSTHKGETRETRIQEFHTYNETPVLGLREGNWIRVQGNDYTLCGPGTVRLFRKGKAAEETDLIPSE</sequence>
<reference evidence="5 6" key="1">
    <citation type="submission" date="2017-04" db="EMBL/GenBank/DDBJ databases">
        <title>A new member of the family Flavobacteriaceae isolated from ascidians.</title>
        <authorList>
            <person name="Chen L."/>
        </authorList>
    </citation>
    <scope>NUCLEOTIDE SEQUENCE [LARGE SCALE GENOMIC DNA]</scope>
    <source>
        <strain evidence="5 6">HQA918</strain>
    </source>
</reference>
<dbReference type="InterPro" id="IPR005320">
    <property type="entry name" value="Peptidase_S51"/>
</dbReference>
<dbReference type="CDD" id="cd03146">
    <property type="entry name" value="GAT1_Peptidase_E"/>
    <property type="match status" value="1"/>
</dbReference>
<dbReference type="GO" id="GO:0006508">
    <property type="term" value="P:proteolysis"/>
    <property type="evidence" value="ECO:0007669"/>
    <property type="project" value="UniProtKB-KW"/>
</dbReference>
<evidence type="ECO:0000256" key="3">
    <source>
        <dbReference type="ARBA" id="ARBA00022801"/>
    </source>
</evidence>
<dbReference type="PANTHER" id="PTHR20842">
    <property type="entry name" value="PROTEASE S51 ALPHA-ASPARTYL DIPEPTIDASE"/>
    <property type="match status" value="1"/>
</dbReference>
<organism evidence="5 6">
    <name type="scientific">Sediminicola luteus</name>
    <dbReference type="NCBI Taxonomy" id="319238"/>
    <lineage>
        <taxon>Bacteria</taxon>
        <taxon>Pseudomonadati</taxon>
        <taxon>Bacteroidota</taxon>
        <taxon>Flavobacteriia</taxon>
        <taxon>Flavobacteriales</taxon>
        <taxon>Flavobacteriaceae</taxon>
        <taxon>Sediminicola</taxon>
    </lineage>
</organism>
<keyword evidence="6" id="KW-1185">Reference proteome</keyword>
<keyword evidence="2" id="KW-0645">Protease</keyword>
<dbReference type="NCBIfam" id="NF003642">
    <property type="entry name" value="PRK05282.1"/>
    <property type="match status" value="1"/>
</dbReference>
<dbReference type="PANTHER" id="PTHR20842:SF0">
    <property type="entry name" value="ALPHA-ASPARTYL DIPEPTIDASE"/>
    <property type="match status" value="1"/>
</dbReference>
<dbReference type="GO" id="GO:0008236">
    <property type="term" value="F:serine-type peptidase activity"/>
    <property type="evidence" value="ECO:0007669"/>
    <property type="project" value="UniProtKB-KW"/>
</dbReference>
<dbReference type="Pfam" id="PF03575">
    <property type="entry name" value="Peptidase_S51"/>
    <property type="match status" value="1"/>
</dbReference>
<evidence type="ECO:0000256" key="1">
    <source>
        <dbReference type="ARBA" id="ARBA00006534"/>
    </source>
</evidence>
<dbReference type="RefSeq" id="WP_097443398.1">
    <property type="nucleotide sequence ID" value="NZ_NBWU01000005.1"/>
</dbReference>
<dbReference type="EMBL" id="NBWU01000005">
    <property type="protein sequence ID" value="PCE63445.1"/>
    <property type="molecule type" value="Genomic_DNA"/>
</dbReference>
<dbReference type="AlphaFoldDB" id="A0A2A4G6R9"/>
<protein>
    <submittedName>
        <fullName evidence="5">Dipeptidase E</fullName>
    </submittedName>
</protein>
<dbReference type="SUPFAM" id="SSF52317">
    <property type="entry name" value="Class I glutamine amidotransferase-like"/>
    <property type="match status" value="1"/>
</dbReference>
<evidence type="ECO:0000313" key="6">
    <source>
        <dbReference type="Proteomes" id="UP000219559"/>
    </source>
</evidence>
<evidence type="ECO:0000256" key="2">
    <source>
        <dbReference type="ARBA" id="ARBA00022670"/>
    </source>
</evidence>
<dbReference type="InterPro" id="IPR029062">
    <property type="entry name" value="Class_I_gatase-like"/>
</dbReference>
<evidence type="ECO:0000256" key="4">
    <source>
        <dbReference type="ARBA" id="ARBA00022825"/>
    </source>
</evidence>
<gene>
    <name evidence="5" type="ORF">B7P33_14630</name>
</gene>
<keyword evidence="4" id="KW-0720">Serine protease</keyword>
<proteinExistence type="inferred from homology"/>
<keyword evidence="3" id="KW-0378">Hydrolase</keyword>
<dbReference type="Proteomes" id="UP000219559">
    <property type="component" value="Unassembled WGS sequence"/>
</dbReference>